<dbReference type="OMA" id="PIMCLES"/>
<gene>
    <name evidence="14" type="ORF">CONPUDRAFT_46848</name>
</gene>
<feature type="region of interest" description="Disordered" evidence="12">
    <location>
        <begin position="1"/>
        <end position="24"/>
    </location>
</feature>
<feature type="region of interest" description="Disordered" evidence="12">
    <location>
        <begin position="81"/>
        <end position="117"/>
    </location>
</feature>
<dbReference type="CDD" id="cd02440">
    <property type="entry name" value="AdoMet_MTases"/>
    <property type="match status" value="1"/>
</dbReference>
<evidence type="ECO:0000256" key="4">
    <source>
        <dbReference type="ARBA" id="ARBA00022603"/>
    </source>
</evidence>
<dbReference type="GO" id="GO:0032259">
    <property type="term" value="P:methylation"/>
    <property type="evidence" value="ECO:0007669"/>
    <property type="project" value="UniProtKB-KW"/>
</dbReference>
<dbReference type="FunFam" id="3.40.50.150:FF:000033">
    <property type="entry name" value="Histone-lysine N-methyltransferase, H3 lysine-79 specific"/>
    <property type="match status" value="1"/>
</dbReference>
<evidence type="ECO:0000256" key="11">
    <source>
        <dbReference type="RuleBase" id="RU271113"/>
    </source>
</evidence>
<comment type="caution">
    <text evidence="14">The sequence shown here is derived from an EMBL/GenBank/DDBJ whole genome shotgun (WGS) entry which is preliminary data.</text>
</comment>
<comment type="activity regulation">
    <text evidence="11">Ubiquitination of histone H2B to form H2BK123ub1 is required for efficient DOT1 methyltransferase activity on histone H3.</text>
</comment>
<dbReference type="GO" id="GO:0140956">
    <property type="term" value="F:histone H3K79 trimethyltransferase activity"/>
    <property type="evidence" value="ECO:0007669"/>
    <property type="project" value="UniProtKB-EC"/>
</dbReference>
<keyword evidence="8 11" id="KW-0539">Nucleus</keyword>
<dbReference type="AlphaFoldDB" id="A0A5M3N4T0"/>
<dbReference type="InterPro" id="IPR029063">
    <property type="entry name" value="SAM-dependent_MTases_sf"/>
</dbReference>
<dbReference type="PANTHER" id="PTHR21451">
    <property type="entry name" value="HISTONE H3 METHYLTRANSFERASE"/>
    <property type="match status" value="1"/>
</dbReference>
<feature type="compositionally biased region" description="Low complexity" evidence="12">
    <location>
        <begin position="104"/>
        <end position="117"/>
    </location>
</feature>
<dbReference type="InterPro" id="IPR030445">
    <property type="entry name" value="H3-K79_meTrfase"/>
</dbReference>
<dbReference type="GO" id="GO:0005634">
    <property type="term" value="C:nucleus"/>
    <property type="evidence" value="ECO:0007669"/>
    <property type="project" value="UniProtKB-SubCell"/>
</dbReference>
<comment type="subcellular location">
    <subcellularLocation>
        <location evidence="1 11">Nucleus</location>
    </subcellularLocation>
</comment>
<dbReference type="EMBL" id="JH711573">
    <property type="protein sequence ID" value="EIW86257.1"/>
    <property type="molecule type" value="Genomic_DNA"/>
</dbReference>
<feature type="compositionally biased region" description="Acidic residues" evidence="12">
    <location>
        <begin position="1"/>
        <end position="12"/>
    </location>
</feature>
<dbReference type="KEGG" id="cput:CONPUDRAFT_46848"/>
<dbReference type="SUPFAM" id="SSF53335">
    <property type="entry name" value="S-adenosyl-L-methionine-dependent methyltransferases"/>
    <property type="match status" value="1"/>
</dbReference>
<protein>
    <recommendedName>
        <fullName evidence="3 11">Histone-lysine N-methyltransferase, H3 lysine-79 specific</fullName>
        <ecNumber evidence="2 11">2.1.1.360</ecNumber>
    </recommendedName>
    <alternativeName>
        <fullName evidence="9 11">Histone H3-K79 methyltransferase</fullName>
    </alternativeName>
</protein>
<evidence type="ECO:0000256" key="8">
    <source>
        <dbReference type="ARBA" id="ARBA00023242"/>
    </source>
</evidence>
<dbReference type="GO" id="GO:0006281">
    <property type="term" value="P:DNA repair"/>
    <property type="evidence" value="ECO:0007669"/>
    <property type="project" value="TreeGrafter"/>
</dbReference>
<feature type="compositionally biased region" description="Pro residues" evidence="12">
    <location>
        <begin position="90"/>
        <end position="103"/>
    </location>
</feature>
<accession>A0A5M3N4T0</accession>
<dbReference type="Proteomes" id="UP000053558">
    <property type="component" value="Unassembled WGS sequence"/>
</dbReference>
<feature type="non-terminal residue" evidence="14">
    <location>
        <position position="1"/>
    </location>
</feature>
<dbReference type="GeneID" id="19207170"/>
<dbReference type="PROSITE" id="PS51569">
    <property type="entry name" value="DOT1"/>
    <property type="match status" value="1"/>
</dbReference>
<comment type="function">
    <text evidence="11">Histone methyltransferase that specifically trimethylates histone H3 to form H3K79me3. This methylation is required for telomere silencing and for the pachytene checkpoint during the meiotic cell cycle by allowing the recruitment of RAD9 to double strand breaks. Nucleosomes are preferred as substrate compared to free histone.</text>
</comment>
<proteinExistence type="inferred from homology"/>
<dbReference type="InterPro" id="IPR025789">
    <property type="entry name" value="DOT1_dom"/>
</dbReference>
<comment type="miscellaneous">
    <text evidence="11">In contrast to other lysine histone methyltransferases, it does not contain a SET domain, suggesting the existence of another mechanism for methylation of lysine residues of histones.</text>
</comment>
<dbReference type="OrthoDB" id="443402at2759"/>
<dbReference type="EC" id="2.1.1.360" evidence="2 11"/>
<evidence type="ECO:0000256" key="6">
    <source>
        <dbReference type="ARBA" id="ARBA00022691"/>
    </source>
</evidence>
<keyword evidence="6 11" id="KW-0949">S-adenosyl-L-methionine</keyword>
<evidence type="ECO:0000313" key="15">
    <source>
        <dbReference type="Proteomes" id="UP000053558"/>
    </source>
</evidence>
<organism evidence="14 15">
    <name type="scientific">Coniophora puteana (strain RWD-64-598)</name>
    <name type="common">Brown rot fungus</name>
    <dbReference type="NCBI Taxonomy" id="741705"/>
    <lineage>
        <taxon>Eukaryota</taxon>
        <taxon>Fungi</taxon>
        <taxon>Dikarya</taxon>
        <taxon>Basidiomycota</taxon>
        <taxon>Agaricomycotina</taxon>
        <taxon>Agaricomycetes</taxon>
        <taxon>Agaricomycetidae</taxon>
        <taxon>Boletales</taxon>
        <taxon>Coniophorineae</taxon>
        <taxon>Coniophoraceae</taxon>
        <taxon>Coniophora</taxon>
    </lineage>
</organism>
<comment type="catalytic activity">
    <reaction evidence="10 11">
        <text>L-lysyl(79)-[histone H3] + 3 S-adenosyl-L-methionine = N(6),N(6),N(6)-trimethyl-L-lysyl(79)-[histone H3] + 3 S-adenosyl-L-homocysteine + 3 H(+)</text>
        <dbReference type="Rhea" id="RHEA:60328"/>
        <dbReference type="Rhea" id="RHEA-COMP:15549"/>
        <dbReference type="Rhea" id="RHEA-COMP:15552"/>
        <dbReference type="ChEBI" id="CHEBI:15378"/>
        <dbReference type="ChEBI" id="CHEBI:29969"/>
        <dbReference type="ChEBI" id="CHEBI:57856"/>
        <dbReference type="ChEBI" id="CHEBI:59789"/>
        <dbReference type="ChEBI" id="CHEBI:61961"/>
        <dbReference type="EC" id="2.1.1.360"/>
    </reaction>
</comment>
<evidence type="ECO:0000256" key="9">
    <source>
        <dbReference type="ARBA" id="ARBA00029821"/>
    </source>
</evidence>
<evidence type="ECO:0000256" key="10">
    <source>
        <dbReference type="ARBA" id="ARBA00047770"/>
    </source>
</evidence>
<evidence type="ECO:0000256" key="5">
    <source>
        <dbReference type="ARBA" id="ARBA00022679"/>
    </source>
</evidence>
<dbReference type="PANTHER" id="PTHR21451:SF0">
    <property type="entry name" value="HISTONE-LYSINE N-METHYLTRANSFERASE, H3 LYSINE-79 SPECIFIC"/>
    <property type="match status" value="1"/>
</dbReference>
<keyword evidence="5 11" id="KW-0808">Transferase</keyword>
<dbReference type="RefSeq" id="XP_007762619.1">
    <property type="nucleotide sequence ID" value="XM_007764429.1"/>
</dbReference>
<keyword evidence="15" id="KW-1185">Reference proteome</keyword>
<evidence type="ECO:0000256" key="3">
    <source>
        <dbReference type="ARBA" id="ARBA00020987"/>
    </source>
</evidence>
<keyword evidence="7 11" id="KW-0156">Chromatin regulator</keyword>
<dbReference type="Gene3D" id="3.40.50.150">
    <property type="entry name" value="Vaccinia Virus protein VP39"/>
    <property type="match status" value="1"/>
</dbReference>
<evidence type="ECO:0000256" key="2">
    <source>
        <dbReference type="ARBA" id="ARBA00012190"/>
    </source>
</evidence>
<sequence length="449" mass="49601">SFEDFSNPDDQSDTTFEWSLDDPPTVELEYPNSNACETFMLLAPKDKDHYNPILCLEQSLHVIYECYLTPSQRDVLGTIPFECRSDPEESPPSSPPPLSPPAPFSSSAVSPDSPRSVCSTFSLDGAPARIRGAGESEPEQAYFHSLNPTGRNYLSELGRALKKGHGPQFIKAMVEINRILRALKYPPLPADPFAEGAPMEWGEGCGIPSKVSLRILEETYQRCVGPHVNKLNRSYDPFSSSVYGELMPSFTTDIIRETRLRPSSLFLDLGSGVGNVVLQAALQVGCRAYGIEKMAAPSACARNQLAQVQKRCRMWGVSMGEVELEEGDMLASARVTDLLPKADVVLVNNKVFAQSLNEALRPKFLDLKEGAIVVSLTPFVPVNARITERNVDDISAIFDVRERPYHSGSVSWGSGSGSYYIHTVDREGYAGIRQRFENFRARRSGSRHS</sequence>
<dbReference type="GO" id="GO:0000077">
    <property type="term" value="P:DNA damage checkpoint signaling"/>
    <property type="evidence" value="ECO:0007669"/>
    <property type="project" value="TreeGrafter"/>
</dbReference>
<evidence type="ECO:0000313" key="14">
    <source>
        <dbReference type="EMBL" id="EIW86257.1"/>
    </source>
</evidence>
<feature type="domain" description="DOT1" evidence="13">
    <location>
        <begin position="90"/>
        <end position="437"/>
    </location>
</feature>
<dbReference type="Pfam" id="PF08123">
    <property type="entry name" value="DOT1"/>
    <property type="match status" value="1"/>
</dbReference>
<reference evidence="15" key="1">
    <citation type="journal article" date="2012" name="Science">
        <title>The Paleozoic origin of enzymatic lignin decomposition reconstructed from 31 fungal genomes.</title>
        <authorList>
            <person name="Floudas D."/>
            <person name="Binder M."/>
            <person name="Riley R."/>
            <person name="Barry K."/>
            <person name="Blanchette R.A."/>
            <person name="Henrissat B."/>
            <person name="Martinez A.T."/>
            <person name="Otillar R."/>
            <person name="Spatafora J.W."/>
            <person name="Yadav J.S."/>
            <person name="Aerts A."/>
            <person name="Benoit I."/>
            <person name="Boyd A."/>
            <person name="Carlson A."/>
            <person name="Copeland A."/>
            <person name="Coutinho P.M."/>
            <person name="de Vries R.P."/>
            <person name="Ferreira P."/>
            <person name="Findley K."/>
            <person name="Foster B."/>
            <person name="Gaskell J."/>
            <person name="Glotzer D."/>
            <person name="Gorecki P."/>
            <person name="Heitman J."/>
            <person name="Hesse C."/>
            <person name="Hori C."/>
            <person name="Igarashi K."/>
            <person name="Jurgens J.A."/>
            <person name="Kallen N."/>
            <person name="Kersten P."/>
            <person name="Kohler A."/>
            <person name="Kuees U."/>
            <person name="Kumar T.K.A."/>
            <person name="Kuo A."/>
            <person name="LaButti K."/>
            <person name="Larrondo L.F."/>
            <person name="Lindquist E."/>
            <person name="Ling A."/>
            <person name="Lombard V."/>
            <person name="Lucas S."/>
            <person name="Lundell T."/>
            <person name="Martin R."/>
            <person name="McLaughlin D.J."/>
            <person name="Morgenstern I."/>
            <person name="Morin E."/>
            <person name="Murat C."/>
            <person name="Nagy L.G."/>
            <person name="Nolan M."/>
            <person name="Ohm R.A."/>
            <person name="Patyshakuliyeva A."/>
            <person name="Rokas A."/>
            <person name="Ruiz-Duenas F.J."/>
            <person name="Sabat G."/>
            <person name="Salamov A."/>
            <person name="Samejima M."/>
            <person name="Schmutz J."/>
            <person name="Slot J.C."/>
            <person name="St John F."/>
            <person name="Stenlid J."/>
            <person name="Sun H."/>
            <person name="Sun S."/>
            <person name="Syed K."/>
            <person name="Tsang A."/>
            <person name="Wiebenga A."/>
            <person name="Young D."/>
            <person name="Pisabarro A."/>
            <person name="Eastwood D.C."/>
            <person name="Martin F."/>
            <person name="Cullen D."/>
            <person name="Grigoriev I.V."/>
            <person name="Hibbett D.S."/>
        </authorList>
    </citation>
    <scope>NUCLEOTIDE SEQUENCE [LARGE SCALE GENOMIC DNA]</scope>
    <source>
        <strain evidence="15">RWD-64-598 SS2</strain>
    </source>
</reference>
<evidence type="ECO:0000256" key="12">
    <source>
        <dbReference type="SAM" id="MobiDB-lite"/>
    </source>
</evidence>
<name>A0A5M3N4T0_CONPW</name>
<evidence type="ECO:0000256" key="1">
    <source>
        <dbReference type="ARBA" id="ARBA00004123"/>
    </source>
</evidence>
<keyword evidence="4 11" id="KW-0489">Methyltransferase</keyword>
<comment type="similarity">
    <text evidence="11">Belongs to the class I-like SAM-binding methyltransferase superfamily. DOT1 family.</text>
</comment>
<evidence type="ECO:0000256" key="7">
    <source>
        <dbReference type="ARBA" id="ARBA00022853"/>
    </source>
</evidence>
<evidence type="ECO:0000259" key="13">
    <source>
        <dbReference type="PROSITE" id="PS51569"/>
    </source>
</evidence>